<comment type="caution">
    <text evidence="2">The sequence shown here is derived from an EMBL/GenBank/DDBJ whole genome shotgun (WGS) entry which is preliminary data.</text>
</comment>
<reference evidence="2 3" key="1">
    <citation type="submission" date="2015-08" db="EMBL/GenBank/DDBJ databases">
        <title>Draft Genome Sequences of 11 Lactococcus lactis subspecies cremoris strains.</title>
        <authorList>
            <person name="Wels M."/>
            <person name="Backus L."/>
            <person name="Boekhorst J."/>
            <person name="Dijkstra A."/>
            <person name="Beerthuizen M."/>
            <person name="Siezen R."/>
            <person name="Bachmann H."/>
            <person name="Van Hijum S."/>
        </authorList>
    </citation>
    <scope>NUCLEOTIDE SEQUENCE [LARGE SCALE GENOMIC DNA]</scope>
    <source>
        <strain evidence="2 3">KW10</strain>
    </source>
</reference>
<gene>
    <name evidence="2" type="ORF">AB996_1899</name>
</gene>
<sequence>MAQKDEKLQFLGLGSMVEIDHMDALADTLYTIVARAVGKDGDGKTILRYQVAPHPQGGSAKQADDIITLAESSITKVVHEGYHDEKDEVFLSKMITGMENAIKNMSSNPKKEKTVTQKKEPEKIEVPLPPKIEDEKELLRKDPFYKFRQ</sequence>
<evidence type="ECO:0000313" key="2">
    <source>
        <dbReference type="EMBL" id="KZK05611.1"/>
    </source>
</evidence>
<organism evidence="2 3">
    <name type="scientific">Lactococcus lactis subsp. cremoris</name>
    <name type="common">Streptococcus cremoris</name>
    <dbReference type="NCBI Taxonomy" id="1359"/>
    <lineage>
        <taxon>Bacteria</taxon>
        <taxon>Bacillati</taxon>
        <taxon>Bacillota</taxon>
        <taxon>Bacilli</taxon>
        <taxon>Lactobacillales</taxon>
        <taxon>Streptococcaceae</taxon>
        <taxon>Lactococcus</taxon>
    </lineage>
</organism>
<dbReference type="EMBL" id="LIYF01000028">
    <property type="protein sequence ID" value="KZK05611.1"/>
    <property type="molecule type" value="Genomic_DNA"/>
</dbReference>
<name>A0A166J7Q3_LACLC</name>
<proteinExistence type="predicted"/>
<dbReference type="Proteomes" id="UP000076519">
    <property type="component" value="Unassembled WGS sequence"/>
</dbReference>
<evidence type="ECO:0000313" key="3">
    <source>
        <dbReference type="Proteomes" id="UP000076519"/>
    </source>
</evidence>
<feature type="compositionally biased region" description="Basic and acidic residues" evidence="1">
    <location>
        <begin position="109"/>
        <end position="123"/>
    </location>
</feature>
<dbReference type="InterPro" id="IPR025233">
    <property type="entry name" value="DUF4176"/>
</dbReference>
<dbReference type="PATRIC" id="fig|1359.32.peg.1796"/>
<dbReference type="AlphaFoldDB" id="A0A166J7Q3"/>
<dbReference type="Pfam" id="PF13780">
    <property type="entry name" value="DUF4176"/>
    <property type="match status" value="1"/>
</dbReference>
<accession>A0A166J7Q3</accession>
<dbReference type="RefSeq" id="WP_063282147.1">
    <property type="nucleotide sequence ID" value="NZ_LIYF01000028.1"/>
</dbReference>
<evidence type="ECO:0008006" key="4">
    <source>
        <dbReference type="Google" id="ProtNLM"/>
    </source>
</evidence>
<evidence type="ECO:0000256" key="1">
    <source>
        <dbReference type="SAM" id="MobiDB-lite"/>
    </source>
</evidence>
<protein>
    <recommendedName>
        <fullName evidence="4">DUF4176 domain-containing protein</fullName>
    </recommendedName>
</protein>
<feature type="region of interest" description="Disordered" evidence="1">
    <location>
        <begin position="104"/>
        <end position="123"/>
    </location>
</feature>